<keyword evidence="2" id="KW-1185">Reference proteome</keyword>
<protein>
    <submittedName>
        <fullName evidence="1">Uncharacterized protein</fullName>
    </submittedName>
</protein>
<proteinExistence type="predicted"/>
<accession>A0ACB7TV54</accession>
<organism evidence="1 2">
    <name type="scientific">Dioscorea alata</name>
    <name type="common">Purple yam</name>
    <dbReference type="NCBI Taxonomy" id="55571"/>
    <lineage>
        <taxon>Eukaryota</taxon>
        <taxon>Viridiplantae</taxon>
        <taxon>Streptophyta</taxon>
        <taxon>Embryophyta</taxon>
        <taxon>Tracheophyta</taxon>
        <taxon>Spermatophyta</taxon>
        <taxon>Magnoliopsida</taxon>
        <taxon>Liliopsida</taxon>
        <taxon>Dioscoreales</taxon>
        <taxon>Dioscoreaceae</taxon>
        <taxon>Dioscorea</taxon>
    </lineage>
</organism>
<evidence type="ECO:0000313" key="2">
    <source>
        <dbReference type="Proteomes" id="UP000827976"/>
    </source>
</evidence>
<sequence length="1149" mass="127303">MEVSYVEDLNCGTMSPGFAPQPVSSRIELKPIDLAAADDEKETNKCEHFTIRGYVAEVRKRDTKIGCPFALLRKHIPDQHACSLPPLSITRFRWWNCHNCLHNSLSAETAVSDGVFTGAANGEGKHQIFSSEANENVASHPSGLPKRSDGKSSEERSTEAGRSSTVSSSGFNPQLHYGKKENESLIAELGKGGCVISNGCCDNSQEKQNLLGKPGLAHAEGEIILPIETGQREKNFCAEGSETAYQGKDDPEMIVDVKTMVNELNFGISGHEMPGVIPISCSNNIAASTEKHGHILAGIADLKEPYNSTAIKCVLPMDVVSPSHASDDCNTSNVDMRLVYNRIETENDASQSTSNANLQHRKARKVRLLNDILKGEESRVADKVFDCYADEKTNENENRKGKRPDAQKRKATYLHHNKYYATKKNRVKPTRDHHSNELHQDEDDGPSLMHWLQKRCKKSLSLKGDNEINHGGNEVGLTKISGDASPMVHRVESHGMREEKTVIRERKQAESMTSSQILQQRSMNGKNKMIIEDLPTKECSNKTVPTTEGAGISENNVHHCHEILSDTLEKVILKKKKSKAPQGQDDPSQKLRLKGSFGGHKGKTINNFKVKKKIMKQRTMQEGKLEAADDFPMDIVELLARNQHERRSLNAGIAAEKLQNLSEMAEKLTDYKFFDDFKDHGHEVSHQLDKNLSQQKSLPNNEEDNAPSPVRIDLNVGHRMNDYHSLSYAKQGLFLATEVPKALSHNSGHPITEGQRPVGTMSNCLPHKFCCDRVTLHASQSFQTANAGTDQHSLRNTHYMPSVPISSSNLGLVTGKPIDYFIQESLFPFPEGSLRTAADRTNSQVTMNPSNAQPHMQKRKALESSIHRKTVQHSMSMFANAGDCQSRFMMPLNTNTNDTTAAMHMLTLTNWAAYSREHLCGAPMDLNAYGSRHESEFHYADINTYKHPWINGNPDQELQPGNSCKPIRPVPRVGALDSLLHEELSTNSNNCRAPCSFKDGHSNQLSSFKTNGPLKMKDSESNSQAKMANCQISTSRDEKSEHIVASSDSHPHAGGSQGRIAAASSTGIKSKGRTAHPCKSAYSTTICVVNRNPADFASPDENSEYMVGYEWLKPRDKLPSESIRCSARVDGQKRRKVKKLAALKGIMRS</sequence>
<name>A0ACB7TV54_DIOAL</name>
<reference evidence="2" key="1">
    <citation type="journal article" date="2022" name="Nat. Commun.">
        <title>Chromosome evolution and the genetic basis of agronomically important traits in greater yam.</title>
        <authorList>
            <person name="Bredeson J.V."/>
            <person name="Lyons J.B."/>
            <person name="Oniyinde I.O."/>
            <person name="Okereke N.R."/>
            <person name="Kolade O."/>
            <person name="Nnabue I."/>
            <person name="Nwadili C.O."/>
            <person name="Hribova E."/>
            <person name="Parker M."/>
            <person name="Nwogha J."/>
            <person name="Shu S."/>
            <person name="Carlson J."/>
            <person name="Kariba R."/>
            <person name="Muthemba S."/>
            <person name="Knop K."/>
            <person name="Barton G.J."/>
            <person name="Sherwood A.V."/>
            <person name="Lopez-Montes A."/>
            <person name="Asiedu R."/>
            <person name="Jamnadass R."/>
            <person name="Muchugi A."/>
            <person name="Goodstein D."/>
            <person name="Egesi C.N."/>
            <person name="Featherston J."/>
            <person name="Asfaw A."/>
            <person name="Simpson G.G."/>
            <person name="Dolezel J."/>
            <person name="Hendre P.S."/>
            <person name="Van Deynze A."/>
            <person name="Kumar P.L."/>
            <person name="Obidiegwu J.E."/>
            <person name="Bhattacharjee R."/>
            <person name="Rokhsar D.S."/>
        </authorList>
    </citation>
    <scope>NUCLEOTIDE SEQUENCE [LARGE SCALE GENOMIC DNA]</scope>
    <source>
        <strain evidence="2">cv. TDa95/00328</strain>
    </source>
</reference>
<comment type="caution">
    <text evidence="1">The sequence shown here is derived from an EMBL/GenBank/DDBJ whole genome shotgun (WGS) entry which is preliminary data.</text>
</comment>
<gene>
    <name evidence="1" type="ORF">IHE45_20G078500</name>
</gene>
<dbReference type="Proteomes" id="UP000827976">
    <property type="component" value="Chromosome 20"/>
</dbReference>
<evidence type="ECO:0000313" key="1">
    <source>
        <dbReference type="EMBL" id="KAH7651759.1"/>
    </source>
</evidence>
<dbReference type="EMBL" id="CM037030">
    <property type="protein sequence ID" value="KAH7651759.1"/>
    <property type="molecule type" value="Genomic_DNA"/>
</dbReference>